<sequence>MSSSTQTSSSSTTLSSSPSTTTHTLATCVTRNSSSAPAFTFTKSPSSTPPRRLCNPTKITFHAGNIPVHRIPRGGASL</sequence>
<keyword evidence="3" id="KW-1185">Reference proteome</keyword>
<protein>
    <submittedName>
        <fullName evidence="2">Uncharacterized protein</fullName>
    </submittedName>
</protein>
<accession>A0A4Y7PF75</accession>
<dbReference type="VEuPathDB" id="FungiDB:BD410DRAFT_797555"/>
<dbReference type="Proteomes" id="UP000294933">
    <property type="component" value="Unassembled WGS sequence"/>
</dbReference>
<dbReference type="EMBL" id="ML170496">
    <property type="protein sequence ID" value="TDL13681.1"/>
    <property type="molecule type" value="Genomic_DNA"/>
</dbReference>
<feature type="region of interest" description="Disordered" evidence="1">
    <location>
        <begin position="36"/>
        <end position="55"/>
    </location>
</feature>
<feature type="compositionally biased region" description="Polar residues" evidence="1">
    <location>
        <begin position="36"/>
        <end position="46"/>
    </location>
</feature>
<organism evidence="2 3">
    <name type="scientific">Rickenella mellea</name>
    <dbReference type="NCBI Taxonomy" id="50990"/>
    <lineage>
        <taxon>Eukaryota</taxon>
        <taxon>Fungi</taxon>
        <taxon>Dikarya</taxon>
        <taxon>Basidiomycota</taxon>
        <taxon>Agaricomycotina</taxon>
        <taxon>Agaricomycetes</taxon>
        <taxon>Hymenochaetales</taxon>
        <taxon>Rickenellaceae</taxon>
        <taxon>Rickenella</taxon>
    </lineage>
</organism>
<evidence type="ECO:0000313" key="2">
    <source>
        <dbReference type="EMBL" id="TDL13681.1"/>
    </source>
</evidence>
<proteinExistence type="predicted"/>
<feature type="region of interest" description="Disordered" evidence="1">
    <location>
        <begin position="1"/>
        <end position="29"/>
    </location>
</feature>
<evidence type="ECO:0000313" key="3">
    <source>
        <dbReference type="Proteomes" id="UP000294933"/>
    </source>
</evidence>
<dbReference type="AlphaFoldDB" id="A0A4Y7PF75"/>
<reference evidence="2 3" key="1">
    <citation type="submission" date="2018-06" db="EMBL/GenBank/DDBJ databases">
        <title>A transcriptomic atlas of mushroom development highlights an independent origin of complex multicellularity.</title>
        <authorList>
            <consortium name="DOE Joint Genome Institute"/>
            <person name="Krizsan K."/>
            <person name="Almasi E."/>
            <person name="Merenyi Z."/>
            <person name="Sahu N."/>
            <person name="Viragh M."/>
            <person name="Koszo T."/>
            <person name="Mondo S."/>
            <person name="Kiss B."/>
            <person name="Balint B."/>
            <person name="Kues U."/>
            <person name="Barry K."/>
            <person name="Hegedus J.C."/>
            <person name="Henrissat B."/>
            <person name="Johnson J."/>
            <person name="Lipzen A."/>
            <person name="Ohm R."/>
            <person name="Nagy I."/>
            <person name="Pangilinan J."/>
            <person name="Yan J."/>
            <person name="Xiong Y."/>
            <person name="Grigoriev I.V."/>
            <person name="Hibbett D.S."/>
            <person name="Nagy L.G."/>
        </authorList>
    </citation>
    <scope>NUCLEOTIDE SEQUENCE [LARGE SCALE GENOMIC DNA]</scope>
    <source>
        <strain evidence="2 3">SZMC22713</strain>
    </source>
</reference>
<gene>
    <name evidence="2" type="ORF">BD410DRAFT_797555</name>
</gene>
<feature type="compositionally biased region" description="Low complexity" evidence="1">
    <location>
        <begin position="1"/>
        <end position="24"/>
    </location>
</feature>
<evidence type="ECO:0000256" key="1">
    <source>
        <dbReference type="SAM" id="MobiDB-lite"/>
    </source>
</evidence>
<name>A0A4Y7PF75_9AGAM</name>